<feature type="chain" id="PRO_5042432189" description="C-type lectin domain-containing protein" evidence="2">
    <location>
        <begin position="21"/>
        <end position="242"/>
    </location>
</feature>
<dbReference type="AlphaFoldDB" id="A0A8W8NSM3"/>
<dbReference type="PROSITE" id="PS50041">
    <property type="entry name" value="C_TYPE_LECTIN_2"/>
    <property type="match status" value="1"/>
</dbReference>
<keyword evidence="5" id="KW-1185">Reference proteome</keyword>
<proteinExistence type="predicted"/>
<reference evidence="4" key="1">
    <citation type="submission" date="2022-08" db="UniProtKB">
        <authorList>
            <consortium name="EnsemblMetazoa"/>
        </authorList>
    </citation>
    <scope>IDENTIFICATION</scope>
    <source>
        <strain evidence="4">05x7-T-G4-1.051#20</strain>
    </source>
</reference>
<dbReference type="CDD" id="cd00037">
    <property type="entry name" value="CLECT"/>
    <property type="match status" value="1"/>
</dbReference>
<dbReference type="Proteomes" id="UP000005408">
    <property type="component" value="Unassembled WGS sequence"/>
</dbReference>
<name>A0A8W8NSM3_MAGGI</name>
<dbReference type="EnsemblMetazoa" id="G7873.2">
    <property type="protein sequence ID" value="G7873.2:cds"/>
    <property type="gene ID" value="G7873"/>
</dbReference>
<evidence type="ECO:0000259" key="3">
    <source>
        <dbReference type="PROSITE" id="PS50041"/>
    </source>
</evidence>
<dbReference type="EnsemblMetazoa" id="G7873.1">
    <property type="protein sequence ID" value="G7873.1:cds"/>
    <property type="gene ID" value="G7873"/>
</dbReference>
<evidence type="ECO:0000256" key="1">
    <source>
        <dbReference type="ARBA" id="ARBA00023157"/>
    </source>
</evidence>
<dbReference type="Gene3D" id="3.10.100.10">
    <property type="entry name" value="Mannose-Binding Protein A, subunit A"/>
    <property type="match status" value="1"/>
</dbReference>
<keyword evidence="2" id="KW-0732">Signal</keyword>
<keyword evidence="1" id="KW-1015">Disulfide bond</keyword>
<evidence type="ECO:0000313" key="5">
    <source>
        <dbReference type="Proteomes" id="UP000005408"/>
    </source>
</evidence>
<dbReference type="InterPro" id="IPR016187">
    <property type="entry name" value="CTDL_fold"/>
</dbReference>
<dbReference type="InterPro" id="IPR001304">
    <property type="entry name" value="C-type_lectin-like"/>
</dbReference>
<dbReference type="InterPro" id="IPR018378">
    <property type="entry name" value="C-type_lectin_CS"/>
</dbReference>
<accession>A0A8W8NSM3</accession>
<dbReference type="PANTHER" id="PTHR22803">
    <property type="entry name" value="MANNOSE, PHOSPHOLIPASE, LECTIN RECEPTOR RELATED"/>
    <property type="match status" value="1"/>
</dbReference>
<feature type="domain" description="C-type lectin" evidence="3">
    <location>
        <begin position="117"/>
        <end position="241"/>
    </location>
</feature>
<dbReference type="SUPFAM" id="SSF56436">
    <property type="entry name" value="C-type lectin-like"/>
    <property type="match status" value="1"/>
</dbReference>
<organism evidence="4 5">
    <name type="scientific">Magallana gigas</name>
    <name type="common">Pacific oyster</name>
    <name type="synonym">Crassostrea gigas</name>
    <dbReference type="NCBI Taxonomy" id="29159"/>
    <lineage>
        <taxon>Eukaryota</taxon>
        <taxon>Metazoa</taxon>
        <taxon>Spiralia</taxon>
        <taxon>Lophotrochozoa</taxon>
        <taxon>Mollusca</taxon>
        <taxon>Bivalvia</taxon>
        <taxon>Autobranchia</taxon>
        <taxon>Pteriomorphia</taxon>
        <taxon>Ostreida</taxon>
        <taxon>Ostreoidea</taxon>
        <taxon>Ostreidae</taxon>
        <taxon>Magallana</taxon>
    </lineage>
</organism>
<sequence>MGTKFYSFVVLLVVFRPSESQNIRTLKLALDPKYTSLLPLSTQYYITELSSTPRMLCFLMCLQLIDICSGTVVNTDALQCKLMNSHLNGLILDVNNPVPGWSFWAVESGCASGWTAFNGHCYIRTSTQLSFYDAHTHCQQFAAYLVEINDPNENTWITQNLLKDLYCANPYACGTWTGGNDISVEDSFVWRGSNTAFTFTNWYGSNPDDASTTENLDCVEIFYLGSWNDRPCPDLKPFICEK</sequence>
<protein>
    <recommendedName>
        <fullName evidence="3">C-type lectin domain-containing protein</fullName>
    </recommendedName>
</protein>
<evidence type="ECO:0000313" key="4">
    <source>
        <dbReference type="EnsemblMetazoa" id="G7873.1:cds"/>
    </source>
</evidence>
<dbReference type="InterPro" id="IPR016186">
    <property type="entry name" value="C-type_lectin-like/link_sf"/>
</dbReference>
<dbReference type="InterPro" id="IPR050111">
    <property type="entry name" value="C-type_lectin/snaclec_domain"/>
</dbReference>
<evidence type="ECO:0000256" key="2">
    <source>
        <dbReference type="SAM" id="SignalP"/>
    </source>
</evidence>
<dbReference type="PROSITE" id="PS00615">
    <property type="entry name" value="C_TYPE_LECTIN_1"/>
    <property type="match status" value="1"/>
</dbReference>
<dbReference type="Pfam" id="PF00059">
    <property type="entry name" value="Lectin_C"/>
    <property type="match status" value="1"/>
</dbReference>
<dbReference type="EnsemblMetazoa" id="G7873.3">
    <property type="protein sequence ID" value="G7873.3:cds"/>
    <property type="gene ID" value="G7873"/>
</dbReference>
<dbReference type="SMART" id="SM00034">
    <property type="entry name" value="CLECT"/>
    <property type="match status" value="1"/>
</dbReference>
<feature type="signal peptide" evidence="2">
    <location>
        <begin position="1"/>
        <end position="20"/>
    </location>
</feature>